<dbReference type="InterPro" id="IPR002464">
    <property type="entry name" value="DNA/RNA_helicase_DEAH_CS"/>
</dbReference>
<dbReference type="InterPro" id="IPR027417">
    <property type="entry name" value="P-loop_NTPase"/>
</dbReference>
<dbReference type="InterPro" id="IPR014001">
    <property type="entry name" value="Helicase_ATP-bd"/>
</dbReference>
<evidence type="ECO:0000313" key="13">
    <source>
        <dbReference type="Proteomes" id="UP000319746"/>
    </source>
</evidence>
<feature type="domain" description="Helicase C-terminal" evidence="11">
    <location>
        <begin position="227"/>
        <end position="377"/>
    </location>
</feature>
<keyword evidence="5" id="KW-0067">ATP-binding</keyword>
<dbReference type="GO" id="GO:0003677">
    <property type="term" value="F:DNA binding"/>
    <property type="evidence" value="ECO:0007669"/>
    <property type="project" value="UniProtKB-KW"/>
</dbReference>
<keyword evidence="2" id="KW-0547">Nucleotide-binding</keyword>
<dbReference type="PROSITE" id="PS51194">
    <property type="entry name" value="HELICASE_CTER"/>
    <property type="match status" value="1"/>
</dbReference>
<dbReference type="GO" id="GO:0043590">
    <property type="term" value="C:bacterial nucleoid"/>
    <property type="evidence" value="ECO:0007669"/>
    <property type="project" value="TreeGrafter"/>
</dbReference>
<protein>
    <recommendedName>
        <fullName evidence="9">DNA 3'-5' helicase</fullName>
        <ecNumber evidence="9">5.6.2.4</ecNumber>
    </recommendedName>
</protein>
<reference evidence="12 13" key="1">
    <citation type="submission" date="2019-06" db="EMBL/GenBank/DDBJ databases">
        <title>Sequencing the genomes of 1000 actinobacteria strains.</title>
        <authorList>
            <person name="Klenk H.-P."/>
        </authorList>
    </citation>
    <scope>NUCLEOTIDE SEQUENCE [LARGE SCALE GENOMIC DNA]</scope>
    <source>
        <strain evidence="12 13">DSM 24083</strain>
    </source>
</reference>
<dbReference type="InterPro" id="IPR004589">
    <property type="entry name" value="DNA_helicase_ATP-dep_RecQ"/>
</dbReference>
<accession>A0A543AFU5</accession>
<keyword evidence="3" id="KW-0378">Hydrolase</keyword>
<evidence type="ECO:0000256" key="5">
    <source>
        <dbReference type="ARBA" id="ARBA00022840"/>
    </source>
</evidence>
<evidence type="ECO:0000256" key="3">
    <source>
        <dbReference type="ARBA" id="ARBA00022801"/>
    </source>
</evidence>
<dbReference type="Pfam" id="PF00271">
    <property type="entry name" value="Helicase_C"/>
    <property type="match status" value="1"/>
</dbReference>
<dbReference type="Pfam" id="PF00270">
    <property type="entry name" value="DEAD"/>
    <property type="match status" value="1"/>
</dbReference>
<evidence type="ECO:0000256" key="6">
    <source>
        <dbReference type="ARBA" id="ARBA00023125"/>
    </source>
</evidence>
<dbReference type="PROSITE" id="PS00690">
    <property type="entry name" value="DEAH_ATP_HELICASE"/>
    <property type="match status" value="1"/>
</dbReference>
<dbReference type="SMART" id="SM00490">
    <property type="entry name" value="HELICc"/>
    <property type="match status" value="1"/>
</dbReference>
<evidence type="ECO:0000259" key="11">
    <source>
        <dbReference type="PROSITE" id="PS51194"/>
    </source>
</evidence>
<dbReference type="NCBIfam" id="TIGR00614">
    <property type="entry name" value="recQ_fam"/>
    <property type="match status" value="1"/>
</dbReference>
<dbReference type="OrthoDB" id="9760034at2"/>
<dbReference type="GO" id="GO:0006310">
    <property type="term" value="P:DNA recombination"/>
    <property type="evidence" value="ECO:0007669"/>
    <property type="project" value="InterPro"/>
</dbReference>
<dbReference type="GO" id="GO:0005524">
    <property type="term" value="F:ATP binding"/>
    <property type="evidence" value="ECO:0007669"/>
    <property type="project" value="UniProtKB-KW"/>
</dbReference>
<name>A0A543AFU5_9MICC</name>
<dbReference type="InterPro" id="IPR011545">
    <property type="entry name" value="DEAD/DEAH_box_helicase_dom"/>
</dbReference>
<dbReference type="RefSeq" id="WP_141867088.1">
    <property type="nucleotide sequence ID" value="NZ_BAABAN010000007.1"/>
</dbReference>
<evidence type="ECO:0000256" key="7">
    <source>
        <dbReference type="ARBA" id="ARBA00023235"/>
    </source>
</evidence>
<dbReference type="GO" id="GO:0005737">
    <property type="term" value="C:cytoplasm"/>
    <property type="evidence" value="ECO:0007669"/>
    <property type="project" value="TreeGrafter"/>
</dbReference>
<comment type="caution">
    <text evidence="12">The sequence shown here is derived from an EMBL/GenBank/DDBJ whole genome shotgun (WGS) entry which is preliminary data.</text>
</comment>
<evidence type="ECO:0000313" key="12">
    <source>
        <dbReference type="EMBL" id="TQL71455.1"/>
    </source>
</evidence>
<evidence type="ECO:0000256" key="2">
    <source>
        <dbReference type="ARBA" id="ARBA00022741"/>
    </source>
</evidence>
<keyword evidence="7" id="KW-0413">Isomerase</keyword>
<dbReference type="GO" id="GO:0009378">
    <property type="term" value="F:four-way junction helicase activity"/>
    <property type="evidence" value="ECO:0007669"/>
    <property type="project" value="TreeGrafter"/>
</dbReference>
<dbReference type="PROSITE" id="PS51192">
    <property type="entry name" value="HELICASE_ATP_BIND_1"/>
    <property type="match status" value="1"/>
</dbReference>
<dbReference type="GO" id="GO:0006281">
    <property type="term" value="P:DNA repair"/>
    <property type="evidence" value="ECO:0007669"/>
    <property type="project" value="TreeGrafter"/>
</dbReference>
<dbReference type="EC" id="5.6.2.4" evidence="9"/>
<sequence>MALYDDATQVLSELVGKPATFHDGQYEAIEAIVADRRRGLVVQRTGWGKSAVYFVATALLRKQGHGPTLIISPLLALMADQVGAAQRAGIVAESINSTNAAAWDDISQRLARNEIDVLLISPERLNNPVFRDTQLPDLTNQLGLLVIDEAHCISDWGHDFRPDYRRISAVIDQLPNTPILATTATANQRVVEDVIEQLGDNVFVTRGPLARSSLRLSVLPVADAATRIGWLIDHLQDFESSGIIYTLTVAAAEDIAQALNAAGHNVAAYTGATAVEERTELEAALKENRVKALVATSALGMGFDKPDLGFVVHFGAPSSPVSYYQHIGRAGRGTEHAEAVLLPGHEDQRIWEYFATASMPDEDIAHRVLEVASEPLSVPALSAQIDLSASRLELLLKILAVDDAMVRVKGGWQATGEPWVYDAQRYANVATQRVVEQELMLEYQRTQQCRMRFLSETLDDPYAADCGRCDNCVGAWHQLEISQDARAQASRVLSRPGVEIAPRRMWPTGMPNLGIELKGKIKLQAEEGRALARLTDLGWGGTLRTLQDPATDDAPVSQALVNAVVEVLADWDWDQRPVAVVSMPSPHRSQLVNSLAQAIAQIGQMPYLGQLAWDGPVETPATNSAFRLAQVIDRYHVPEPLGQMLAMAPEPGPVLLVDDFATTKWSLTVATVRLREAGALGVLPLTLGTL</sequence>
<dbReference type="SUPFAM" id="SSF52540">
    <property type="entry name" value="P-loop containing nucleoside triphosphate hydrolases"/>
    <property type="match status" value="1"/>
</dbReference>
<evidence type="ECO:0000259" key="10">
    <source>
        <dbReference type="PROSITE" id="PS51192"/>
    </source>
</evidence>
<dbReference type="EMBL" id="VFOU01000003">
    <property type="protein sequence ID" value="TQL71455.1"/>
    <property type="molecule type" value="Genomic_DNA"/>
</dbReference>
<dbReference type="InterPro" id="IPR001650">
    <property type="entry name" value="Helicase_C-like"/>
</dbReference>
<keyword evidence="4 12" id="KW-0347">Helicase</keyword>
<evidence type="ECO:0000256" key="8">
    <source>
        <dbReference type="ARBA" id="ARBA00034617"/>
    </source>
</evidence>
<evidence type="ECO:0000256" key="1">
    <source>
        <dbReference type="ARBA" id="ARBA00005446"/>
    </source>
</evidence>
<dbReference type="GO" id="GO:0043138">
    <property type="term" value="F:3'-5' DNA helicase activity"/>
    <property type="evidence" value="ECO:0007669"/>
    <property type="project" value="UniProtKB-EC"/>
</dbReference>
<comment type="similarity">
    <text evidence="1">Belongs to the helicase family. RecQ subfamily.</text>
</comment>
<comment type="catalytic activity">
    <reaction evidence="8">
        <text>Couples ATP hydrolysis with the unwinding of duplex DNA by translocating in the 3'-5' direction.</text>
        <dbReference type="EC" id="5.6.2.4"/>
    </reaction>
</comment>
<dbReference type="PANTHER" id="PTHR13710:SF105">
    <property type="entry name" value="ATP-DEPENDENT DNA HELICASE Q1"/>
    <property type="match status" value="1"/>
</dbReference>
<dbReference type="Gene3D" id="3.40.50.300">
    <property type="entry name" value="P-loop containing nucleotide triphosphate hydrolases"/>
    <property type="match status" value="2"/>
</dbReference>
<dbReference type="GO" id="GO:0030894">
    <property type="term" value="C:replisome"/>
    <property type="evidence" value="ECO:0007669"/>
    <property type="project" value="TreeGrafter"/>
</dbReference>
<evidence type="ECO:0000256" key="4">
    <source>
        <dbReference type="ARBA" id="ARBA00022806"/>
    </source>
</evidence>
<gene>
    <name evidence="12" type="ORF">FB556_1938</name>
</gene>
<proteinExistence type="inferred from homology"/>
<dbReference type="SMART" id="SM00487">
    <property type="entry name" value="DEXDc"/>
    <property type="match status" value="1"/>
</dbReference>
<dbReference type="AlphaFoldDB" id="A0A543AFU5"/>
<dbReference type="Proteomes" id="UP000319746">
    <property type="component" value="Unassembled WGS sequence"/>
</dbReference>
<dbReference type="GO" id="GO:0016787">
    <property type="term" value="F:hydrolase activity"/>
    <property type="evidence" value="ECO:0007669"/>
    <property type="project" value="UniProtKB-KW"/>
</dbReference>
<organism evidence="12 13">
    <name type="scientific">Enteractinococcus coprophilus</name>
    <dbReference type="NCBI Taxonomy" id="1027633"/>
    <lineage>
        <taxon>Bacteria</taxon>
        <taxon>Bacillati</taxon>
        <taxon>Actinomycetota</taxon>
        <taxon>Actinomycetes</taxon>
        <taxon>Micrococcales</taxon>
        <taxon>Micrococcaceae</taxon>
    </lineage>
</organism>
<feature type="domain" description="Helicase ATP-binding" evidence="10">
    <location>
        <begin position="30"/>
        <end position="204"/>
    </location>
</feature>
<keyword evidence="13" id="KW-1185">Reference proteome</keyword>
<evidence type="ECO:0000256" key="9">
    <source>
        <dbReference type="ARBA" id="ARBA00034808"/>
    </source>
</evidence>
<keyword evidence="6" id="KW-0238">DNA-binding</keyword>
<dbReference type="PANTHER" id="PTHR13710">
    <property type="entry name" value="DNA HELICASE RECQ FAMILY MEMBER"/>
    <property type="match status" value="1"/>
</dbReference>